<organism evidence="4 5">
    <name type="scientific">Alosa alosa</name>
    <name type="common">allis shad</name>
    <dbReference type="NCBI Taxonomy" id="278164"/>
    <lineage>
        <taxon>Eukaryota</taxon>
        <taxon>Metazoa</taxon>
        <taxon>Chordata</taxon>
        <taxon>Craniata</taxon>
        <taxon>Vertebrata</taxon>
        <taxon>Euteleostomi</taxon>
        <taxon>Actinopterygii</taxon>
        <taxon>Neopterygii</taxon>
        <taxon>Teleostei</taxon>
        <taxon>Clupei</taxon>
        <taxon>Clupeiformes</taxon>
        <taxon>Clupeoidei</taxon>
        <taxon>Clupeidae</taxon>
        <taxon>Alosa</taxon>
    </lineage>
</organism>
<feature type="transmembrane region" description="Helical" evidence="2">
    <location>
        <begin position="169"/>
        <end position="192"/>
    </location>
</feature>
<keyword evidence="2" id="KW-0472">Membrane</keyword>
<feature type="domain" description="Ig-like" evidence="3">
    <location>
        <begin position="38"/>
        <end position="146"/>
    </location>
</feature>
<proteinExistence type="predicted"/>
<dbReference type="InterPro" id="IPR003599">
    <property type="entry name" value="Ig_sub"/>
</dbReference>
<sequence length="251" mass="27551">MTGCGEGPEDDVCLRCTWVRVIVLVCCYGLMVQGSQSPTKVVTGGNLTARAGDSVTFRCEVRDRNSSHINMVEWTRCDRGAAPSKVLVFMTSGSQMWLSDTHQGRVTMTTASSFTLRIVSMEDFGLYCCKLNMFPDGVLHAEVHLSEGTGEEDHEASQRPTLFGLPPQVVYILGGIACALVLVVVVTTVIVCKKQRSSRVQLQDYANLPVHRGRVPKGPNDAGEENDKAAEEKDDDDDEEDFDYQNIPRGS</sequence>
<dbReference type="GO" id="GO:0009986">
    <property type="term" value="C:cell surface"/>
    <property type="evidence" value="ECO:0007669"/>
    <property type="project" value="TreeGrafter"/>
</dbReference>
<dbReference type="AlphaFoldDB" id="A0AAV6HC93"/>
<dbReference type="Pfam" id="PF07686">
    <property type="entry name" value="V-set"/>
    <property type="match status" value="1"/>
</dbReference>
<dbReference type="InterPro" id="IPR042948">
    <property type="entry name" value="TIGIT"/>
</dbReference>
<feature type="compositionally biased region" description="Acidic residues" evidence="1">
    <location>
        <begin position="232"/>
        <end position="243"/>
    </location>
</feature>
<comment type="caution">
    <text evidence="4">The sequence shown here is derived from an EMBL/GenBank/DDBJ whole genome shotgun (WGS) entry which is preliminary data.</text>
</comment>
<keyword evidence="2" id="KW-1133">Transmembrane helix</keyword>
<dbReference type="PANTHER" id="PTHR47734">
    <property type="entry name" value="T-CELL IMMUNORECEPTOR WITH IG AND ITIM DOMAINS PROTEIN, TIGIT"/>
    <property type="match status" value="1"/>
</dbReference>
<dbReference type="InterPro" id="IPR013783">
    <property type="entry name" value="Ig-like_fold"/>
</dbReference>
<dbReference type="InterPro" id="IPR013106">
    <property type="entry name" value="Ig_V-set"/>
</dbReference>
<dbReference type="GO" id="GO:0032695">
    <property type="term" value="P:negative regulation of interleukin-12 production"/>
    <property type="evidence" value="ECO:0007669"/>
    <property type="project" value="TreeGrafter"/>
</dbReference>
<keyword evidence="5" id="KW-1185">Reference proteome</keyword>
<dbReference type="SUPFAM" id="SSF48726">
    <property type="entry name" value="Immunoglobulin"/>
    <property type="match status" value="1"/>
</dbReference>
<dbReference type="GO" id="GO:0032733">
    <property type="term" value="P:positive regulation of interleukin-10 production"/>
    <property type="evidence" value="ECO:0007669"/>
    <property type="project" value="TreeGrafter"/>
</dbReference>
<keyword evidence="2" id="KW-0812">Transmembrane</keyword>
<dbReference type="InterPro" id="IPR007110">
    <property type="entry name" value="Ig-like_dom"/>
</dbReference>
<dbReference type="GO" id="GO:0050868">
    <property type="term" value="P:negative regulation of T cell activation"/>
    <property type="evidence" value="ECO:0007669"/>
    <property type="project" value="InterPro"/>
</dbReference>
<evidence type="ECO:0000313" key="4">
    <source>
        <dbReference type="EMBL" id="KAG5284865.1"/>
    </source>
</evidence>
<reference evidence="4" key="1">
    <citation type="submission" date="2020-10" db="EMBL/GenBank/DDBJ databases">
        <title>Chromosome-scale genome assembly of the Allis shad, Alosa alosa.</title>
        <authorList>
            <person name="Margot Z."/>
            <person name="Christophe K."/>
            <person name="Cabau C."/>
            <person name="Louis A."/>
            <person name="Berthelot C."/>
            <person name="Parey E."/>
            <person name="Roest Crollius H."/>
            <person name="Montfort J."/>
            <person name="Robinson-Rechavi M."/>
            <person name="Bucao C."/>
            <person name="Bouchez O."/>
            <person name="Gislard M."/>
            <person name="Lluch J."/>
            <person name="Milhes M."/>
            <person name="Lampietro C."/>
            <person name="Lopez Roques C."/>
            <person name="Donnadieu C."/>
            <person name="Braasch I."/>
            <person name="Desvignes T."/>
            <person name="Postlethwait J."/>
            <person name="Bobe J."/>
            <person name="Guiguen Y."/>
        </authorList>
    </citation>
    <scope>NUCLEOTIDE SEQUENCE</scope>
    <source>
        <strain evidence="4">M-15738</strain>
        <tissue evidence="4">Blood</tissue>
    </source>
</reference>
<evidence type="ECO:0000313" key="5">
    <source>
        <dbReference type="Proteomes" id="UP000823561"/>
    </source>
</evidence>
<accession>A0AAV6HC93</accession>
<dbReference type="SMART" id="SM00409">
    <property type="entry name" value="IG"/>
    <property type="match status" value="1"/>
</dbReference>
<dbReference type="GO" id="GO:0005102">
    <property type="term" value="F:signaling receptor binding"/>
    <property type="evidence" value="ECO:0007669"/>
    <property type="project" value="InterPro"/>
</dbReference>
<evidence type="ECO:0000256" key="1">
    <source>
        <dbReference type="SAM" id="MobiDB-lite"/>
    </source>
</evidence>
<protein>
    <recommendedName>
        <fullName evidence="3">Ig-like domain-containing protein</fullName>
    </recommendedName>
</protein>
<name>A0AAV6HC93_9TELE</name>
<dbReference type="InterPro" id="IPR036179">
    <property type="entry name" value="Ig-like_dom_sf"/>
</dbReference>
<dbReference type="EMBL" id="JADWDJ010000002">
    <property type="protein sequence ID" value="KAG5284865.1"/>
    <property type="molecule type" value="Genomic_DNA"/>
</dbReference>
<dbReference type="Proteomes" id="UP000823561">
    <property type="component" value="Chromosome 2"/>
</dbReference>
<dbReference type="PANTHER" id="PTHR47734:SF1">
    <property type="entry name" value="T-CELL IMMUNORECEPTOR WITH IG AND ITIM DOMAINS"/>
    <property type="match status" value="1"/>
</dbReference>
<gene>
    <name evidence="4" type="ORF">AALO_G00031370</name>
</gene>
<evidence type="ECO:0000259" key="3">
    <source>
        <dbReference type="PROSITE" id="PS50835"/>
    </source>
</evidence>
<feature type="region of interest" description="Disordered" evidence="1">
    <location>
        <begin position="210"/>
        <end position="251"/>
    </location>
</feature>
<dbReference type="Gene3D" id="2.60.40.10">
    <property type="entry name" value="Immunoglobulins"/>
    <property type="match status" value="1"/>
</dbReference>
<dbReference type="PROSITE" id="PS50835">
    <property type="entry name" value="IG_LIKE"/>
    <property type="match status" value="1"/>
</dbReference>
<evidence type="ECO:0000256" key="2">
    <source>
        <dbReference type="SAM" id="Phobius"/>
    </source>
</evidence>